<evidence type="ECO:0000256" key="3">
    <source>
        <dbReference type="ARBA" id="ARBA00022575"/>
    </source>
</evidence>
<comment type="catalytic activity">
    <reaction evidence="9">
        <text>3 propionate 3-nitronate + 3 O2 + H2O = 3 3-oxopropanoate + 2 nitrate + nitrite + H2O2 + 3 H(+)</text>
        <dbReference type="Rhea" id="RHEA:57332"/>
        <dbReference type="ChEBI" id="CHEBI:15377"/>
        <dbReference type="ChEBI" id="CHEBI:15378"/>
        <dbReference type="ChEBI" id="CHEBI:15379"/>
        <dbReference type="ChEBI" id="CHEBI:16240"/>
        <dbReference type="ChEBI" id="CHEBI:16301"/>
        <dbReference type="ChEBI" id="CHEBI:17632"/>
        <dbReference type="ChEBI" id="CHEBI:33190"/>
        <dbReference type="ChEBI" id="CHEBI:136067"/>
    </reaction>
</comment>
<evidence type="ECO:0000256" key="2">
    <source>
        <dbReference type="ARBA" id="ARBA00009881"/>
    </source>
</evidence>
<comment type="caution">
    <text evidence="10">The sequence shown here is derived from an EMBL/GenBank/DDBJ whole genome shotgun (WGS) entry which is preliminary data.</text>
</comment>
<evidence type="ECO:0000313" key="11">
    <source>
        <dbReference type="Proteomes" id="UP001269375"/>
    </source>
</evidence>
<dbReference type="Gene3D" id="3.20.20.70">
    <property type="entry name" value="Aldolase class I"/>
    <property type="match status" value="1"/>
</dbReference>
<dbReference type="PANTHER" id="PTHR42747:SF3">
    <property type="entry name" value="NITRONATE MONOOXYGENASE-RELATED"/>
    <property type="match status" value="1"/>
</dbReference>
<evidence type="ECO:0000313" key="10">
    <source>
        <dbReference type="EMBL" id="MDR5895559.1"/>
    </source>
</evidence>
<comment type="cofactor">
    <cofactor evidence="1">
        <name>FMN</name>
        <dbReference type="ChEBI" id="CHEBI:58210"/>
    </cofactor>
</comment>
<dbReference type="GO" id="GO:0004497">
    <property type="term" value="F:monooxygenase activity"/>
    <property type="evidence" value="ECO:0007669"/>
    <property type="project" value="UniProtKB-KW"/>
</dbReference>
<proteinExistence type="inferred from homology"/>
<keyword evidence="4" id="KW-0285">Flavoprotein</keyword>
<gene>
    <name evidence="10" type="ORF">QC825_05685</name>
</gene>
<dbReference type="RefSeq" id="WP_251591709.1">
    <property type="nucleotide sequence ID" value="NZ_JAMLJI010000001.1"/>
</dbReference>
<sequence length="337" mass="35282">MASPLFIADLEFSRAVIQAPMAGGITTPELVAAVSEAGGLGSLGAGYLTPEAIIDATHAIRALTPTPFAINLFAPTHDAPGCDTDQALNALKACYADAGVEMPTTFSTMPDFDAQFEAMLSVQPALLSFTFGLLDRKYIDACRARHIALVGTATTVFEANGLARSGVDAIVLQGEEAGGHCGSHNPAGAGQPLLPLISECRAHIALPLIAAGGLMSTLDIHRALQAGADAAQCGTAFLLADEAGTSDTWRRALKDTHESDATDITYAVSGRAARGLKNAWMGPQAPRDLAPYPMQHQLTAPLRRQSTGPKWKSLWAGKQVHHIRSGSAADILETLTH</sequence>
<keyword evidence="3" id="KW-0216">Detoxification</keyword>
<dbReference type="InterPro" id="IPR013785">
    <property type="entry name" value="Aldolase_TIM"/>
</dbReference>
<evidence type="ECO:0000256" key="8">
    <source>
        <dbReference type="ARBA" id="ARBA00031155"/>
    </source>
</evidence>
<protein>
    <recommendedName>
        <fullName evidence="8">Propionate 3-nitronate monooxygenase</fullName>
    </recommendedName>
</protein>
<dbReference type="CDD" id="cd04730">
    <property type="entry name" value="NPD_like"/>
    <property type="match status" value="1"/>
</dbReference>
<evidence type="ECO:0000256" key="1">
    <source>
        <dbReference type="ARBA" id="ARBA00001917"/>
    </source>
</evidence>
<evidence type="ECO:0000256" key="4">
    <source>
        <dbReference type="ARBA" id="ARBA00022630"/>
    </source>
</evidence>
<dbReference type="InterPro" id="IPR004136">
    <property type="entry name" value="NMO"/>
</dbReference>
<evidence type="ECO:0000256" key="7">
    <source>
        <dbReference type="ARBA" id="ARBA00023033"/>
    </source>
</evidence>
<dbReference type="EMBL" id="JARWAO010000002">
    <property type="protein sequence ID" value="MDR5895559.1"/>
    <property type="molecule type" value="Genomic_DNA"/>
</dbReference>
<reference evidence="10 11" key="1">
    <citation type="submission" date="2023-04" db="EMBL/GenBank/DDBJ databases">
        <title>A long-awaited taxogenomic arrangement of the family Halomonadaceae.</title>
        <authorList>
            <person name="De La Haba R."/>
            <person name="Chuvochina M."/>
            <person name="Wittouck S."/>
            <person name="Arahal D.R."/>
            <person name="Sanchez-Porro C."/>
            <person name="Hugenholtz P."/>
            <person name="Ventosa A."/>
        </authorList>
    </citation>
    <scope>NUCLEOTIDE SEQUENCE [LARGE SCALE GENOMIC DNA]</scope>
    <source>
        <strain evidence="10 11">DSM 22428</strain>
    </source>
</reference>
<dbReference type="Proteomes" id="UP001269375">
    <property type="component" value="Unassembled WGS sequence"/>
</dbReference>
<dbReference type="SUPFAM" id="SSF51412">
    <property type="entry name" value="Inosine monophosphate dehydrogenase (IMPDH)"/>
    <property type="match status" value="1"/>
</dbReference>
<accession>A0ABU1GU52</accession>
<dbReference type="Pfam" id="PF03060">
    <property type="entry name" value="NMO"/>
    <property type="match status" value="1"/>
</dbReference>
<evidence type="ECO:0000256" key="6">
    <source>
        <dbReference type="ARBA" id="ARBA00023002"/>
    </source>
</evidence>
<evidence type="ECO:0000256" key="9">
    <source>
        <dbReference type="ARBA" id="ARBA00049401"/>
    </source>
</evidence>
<comment type="similarity">
    <text evidence="2">Belongs to the nitronate monooxygenase family. NMO class I subfamily.</text>
</comment>
<keyword evidence="6" id="KW-0560">Oxidoreductase</keyword>
<keyword evidence="7 10" id="KW-0503">Monooxygenase</keyword>
<keyword evidence="11" id="KW-1185">Reference proteome</keyword>
<keyword evidence="5" id="KW-0288">FMN</keyword>
<evidence type="ECO:0000256" key="5">
    <source>
        <dbReference type="ARBA" id="ARBA00022643"/>
    </source>
</evidence>
<dbReference type="PANTHER" id="PTHR42747">
    <property type="entry name" value="NITRONATE MONOOXYGENASE-RELATED"/>
    <property type="match status" value="1"/>
</dbReference>
<name>A0ABU1GU52_9GAMM</name>
<organism evidence="10 11">
    <name type="scientific">Larsenimonas suaedae</name>
    <dbReference type="NCBI Taxonomy" id="1851019"/>
    <lineage>
        <taxon>Bacteria</taxon>
        <taxon>Pseudomonadati</taxon>
        <taxon>Pseudomonadota</taxon>
        <taxon>Gammaproteobacteria</taxon>
        <taxon>Oceanospirillales</taxon>
        <taxon>Halomonadaceae</taxon>
        <taxon>Larsenimonas</taxon>
    </lineage>
</organism>